<keyword evidence="3" id="KW-1185">Reference proteome</keyword>
<name>A0A1I1I2D5_9SPHI</name>
<dbReference type="OrthoDB" id="773244at2"/>
<dbReference type="AlphaFoldDB" id="A0A1I1I2D5"/>
<sequence length="70" mass="7914">MTTYTPAELEEAKTAIDSLIHKCEMALQKIEKGSSQHTLLTRRIKALQISANLILEKMSELKNNNHGLQH</sequence>
<organism evidence="2 3">
    <name type="scientific">Parapedobacter composti</name>
    <dbReference type="NCBI Taxonomy" id="623281"/>
    <lineage>
        <taxon>Bacteria</taxon>
        <taxon>Pseudomonadati</taxon>
        <taxon>Bacteroidota</taxon>
        <taxon>Sphingobacteriia</taxon>
        <taxon>Sphingobacteriales</taxon>
        <taxon>Sphingobacteriaceae</taxon>
        <taxon>Parapedobacter</taxon>
    </lineage>
</organism>
<evidence type="ECO:0000313" key="3">
    <source>
        <dbReference type="Proteomes" id="UP000199577"/>
    </source>
</evidence>
<dbReference type="Proteomes" id="UP000199577">
    <property type="component" value="Unassembled WGS sequence"/>
</dbReference>
<evidence type="ECO:0000313" key="2">
    <source>
        <dbReference type="EMBL" id="SFC28378.1"/>
    </source>
</evidence>
<protein>
    <submittedName>
        <fullName evidence="2">Uncharacterized protein</fullName>
    </submittedName>
</protein>
<dbReference type="EMBL" id="FOLL01000007">
    <property type="protein sequence ID" value="SFC28378.1"/>
    <property type="molecule type" value="Genomic_DNA"/>
</dbReference>
<dbReference type="RefSeq" id="WP_090973410.1">
    <property type="nucleotide sequence ID" value="NZ_FOLL01000007.1"/>
</dbReference>
<feature type="coiled-coil region" evidence="1">
    <location>
        <begin position="9"/>
        <end position="64"/>
    </location>
</feature>
<accession>A0A1I1I2D5</accession>
<keyword evidence="1" id="KW-0175">Coiled coil</keyword>
<reference evidence="2 3" key="1">
    <citation type="submission" date="2016-10" db="EMBL/GenBank/DDBJ databases">
        <authorList>
            <person name="de Groot N.N."/>
        </authorList>
    </citation>
    <scope>NUCLEOTIDE SEQUENCE [LARGE SCALE GENOMIC DNA]</scope>
    <source>
        <strain evidence="2 3">DSM 22900</strain>
    </source>
</reference>
<proteinExistence type="predicted"/>
<gene>
    <name evidence="2" type="ORF">SAMN05421747_107161</name>
</gene>
<evidence type="ECO:0000256" key="1">
    <source>
        <dbReference type="SAM" id="Coils"/>
    </source>
</evidence>
<dbReference type="STRING" id="623281.SAMN05421747_107161"/>